<dbReference type="SMART" id="SM00327">
    <property type="entry name" value="VWA"/>
    <property type="match status" value="1"/>
</dbReference>
<dbReference type="eggNOG" id="COG4548">
    <property type="taxonomic scope" value="Bacteria"/>
</dbReference>
<dbReference type="EMBL" id="AUND01000005">
    <property type="protein sequence ID" value="KEO55051.1"/>
    <property type="molecule type" value="Genomic_DNA"/>
</dbReference>
<dbReference type="InterPro" id="IPR036465">
    <property type="entry name" value="vWFA_dom_sf"/>
</dbReference>
<feature type="compositionally biased region" description="Polar residues" evidence="1">
    <location>
        <begin position="430"/>
        <end position="439"/>
    </location>
</feature>
<evidence type="ECO:0000256" key="1">
    <source>
        <dbReference type="SAM" id="MobiDB-lite"/>
    </source>
</evidence>
<reference evidence="3 4" key="1">
    <citation type="submission" date="2013-07" db="EMBL/GenBank/DDBJ databases">
        <title>Thioclava pacifica DSM 10166 Genome Sequencing.</title>
        <authorList>
            <person name="Lai Q."/>
            <person name="Shao Z."/>
        </authorList>
    </citation>
    <scope>NUCLEOTIDE SEQUENCE [LARGE SCALE GENOMIC DNA]</scope>
    <source>
        <strain evidence="3 4">DSM 10166</strain>
    </source>
</reference>
<dbReference type="InterPro" id="IPR002035">
    <property type="entry name" value="VWF_A"/>
</dbReference>
<evidence type="ECO:0000313" key="4">
    <source>
        <dbReference type="Proteomes" id="UP000027432"/>
    </source>
</evidence>
<dbReference type="Gene3D" id="3.40.50.410">
    <property type="entry name" value="von Willebrand factor, type A domain"/>
    <property type="match status" value="1"/>
</dbReference>
<dbReference type="PROSITE" id="PS50234">
    <property type="entry name" value="VWFA"/>
    <property type="match status" value="1"/>
</dbReference>
<proteinExistence type="predicted"/>
<gene>
    <name evidence="3" type="ORF">TP2_16775</name>
</gene>
<dbReference type="PANTHER" id="PTHR41248">
    <property type="entry name" value="NORD PROTEIN"/>
    <property type="match status" value="1"/>
</dbReference>
<name>A0A074JBP2_9RHOB</name>
<dbReference type="STRING" id="1353537.TP2_16775"/>
<dbReference type="PANTHER" id="PTHR41248:SF1">
    <property type="entry name" value="NORD PROTEIN"/>
    <property type="match status" value="1"/>
</dbReference>
<evidence type="ECO:0000259" key="2">
    <source>
        <dbReference type="PROSITE" id="PS50234"/>
    </source>
</evidence>
<dbReference type="Proteomes" id="UP000027432">
    <property type="component" value="Unassembled WGS sequence"/>
</dbReference>
<comment type="caution">
    <text evidence="3">The sequence shown here is derived from an EMBL/GenBank/DDBJ whole genome shotgun (WGS) entry which is preliminary data.</text>
</comment>
<dbReference type="Pfam" id="PF00092">
    <property type="entry name" value="VWA"/>
    <property type="match status" value="1"/>
</dbReference>
<dbReference type="CDD" id="cd01454">
    <property type="entry name" value="vWA_norD_type"/>
    <property type="match status" value="1"/>
</dbReference>
<accession>A0A074JBP2</accession>
<evidence type="ECO:0000313" key="3">
    <source>
        <dbReference type="EMBL" id="KEO55051.1"/>
    </source>
</evidence>
<feature type="region of interest" description="Disordered" evidence="1">
    <location>
        <begin position="423"/>
        <end position="459"/>
    </location>
</feature>
<dbReference type="SUPFAM" id="SSF53300">
    <property type="entry name" value="vWA-like"/>
    <property type="match status" value="1"/>
</dbReference>
<sequence length="756" mass="83857">MRSMRSSMPAPDSMNVETLQDLPEAIRSAFSEPEMAEWLRARERLRGAGYGRTVPRAYERCSLVLAPRLGAVATVELAKLISHVAIRVSPRAAERVCTSAEFVAQRYEALAFSAWLALMKRVATQAPESVYPFLDNMERLVGRLSAKGLEDWVATGLRLAGRDADKRTSYFSLQTAEAQRALEQESGEQSFYDYERRLRAYLTAISGATPPLRVAPTAGGEKAVRRVSFAGNVILVPPSLPGYRGEMEPLFRAALAHIGAHIRFTPKPFEVGQLKPLQMAVVSLIEDARVEQLAAQEMPGLRRLWLRFHVAQPGGLPTAPSLFARLARALIDPDFEDPDGWVQKGRRMFMGLRDHWHDPAISREIGNLLGNDLGQLRVQFNAKDYVVQPAYRDDNLGLWALDEPPPEEAQTLEVQVDTVQLRRSEPTPGAGNQSQQQETTENDRVEKVAPVTEEAEEGRAVASYPEYDYEIGRERANWTVVKEYPAAPGNRRFWQDLQDTQGALLSRITGLVRSAQIGRARREKRQAEGEVLDLDACIEAATALRAGEFPDHRLYERQAPPTRDLAVSLLLDISQSTSDLVPGTQHRILDMERDATAVLAHAMNEIGDPFAINAFCSAGREDVRVVAVKRFSDSMDADTGSALSGLKPGYSTRLGAALRHAGRDLAQVPRHRRLLLLITDGEPSDIDSPDPEYLVRDAQRAVRSLSAMGIDTFCVGLGPRNKEQEAAIFGRNGFIQIDALSTLPDKLLSLYLRLTR</sequence>
<keyword evidence="4" id="KW-1185">Reference proteome</keyword>
<dbReference type="InterPro" id="IPR051928">
    <property type="entry name" value="NorD/CobT"/>
</dbReference>
<protein>
    <recommendedName>
        <fullName evidence="2">VWFA domain-containing protein</fullName>
    </recommendedName>
</protein>
<organism evidence="3 4">
    <name type="scientific">Thioclava pacifica DSM 10166</name>
    <dbReference type="NCBI Taxonomy" id="1353537"/>
    <lineage>
        <taxon>Bacteria</taxon>
        <taxon>Pseudomonadati</taxon>
        <taxon>Pseudomonadota</taxon>
        <taxon>Alphaproteobacteria</taxon>
        <taxon>Rhodobacterales</taxon>
        <taxon>Paracoccaceae</taxon>
        <taxon>Thioclava</taxon>
    </lineage>
</organism>
<feature type="domain" description="VWFA" evidence="2">
    <location>
        <begin position="566"/>
        <end position="756"/>
    </location>
</feature>
<dbReference type="AlphaFoldDB" id="A0A074JBP2"/>